<reference evidence="1" key="1">
    <citation type="submission" date="2021-06" db="EMBL/GenBank/DDBJ databases">
        <authorList>
            <person name="Kallberg Y."/>
            <person name="Tangrot J."/>
            <person name="Rosling A."/>
        </authorList>
    </citation>
    <scope>NUCLEOTIDE SEQUENCE</scope>
    <source>
        <strain evidence="1">MA461A</strain>
    </source>
</reference>
<organism evidence="1 2">
    <name type="scientific">Racocetra persica</name>
    <dbReference type="NCBI Taxonomy" id="160502"/>
    <lineage>
        <taxon>Eukaryota</taxon>
        <taxon>Fungi</taxon>
        <taxon>Fungi incertae sedis</taxon>
        <taxon>Mucoromycota</taxon>
        <taxon>Glomeromycotina</taxon>
        <taxon>Glomeromycetes</taxon>
        <taxon>Diversisporales</taxon>
        <taxon>Gigasporaceae</taxon>
        <taxon>Racocetra</taxon>
    </lineage>
</organism>
<sequence>LRILNWRTPQRWLSVTTLSTWHKEVSQIETEAGIYKASQCSQYGILVDESTREENKYFVVYIMFWDHKKNIPSVIVTNLEDLHNCTGQS</sequence>
<proteinExistence type="predicted"/>
<feature type="non-terminal residue" evidence="1">
    <location>
        <position position="89"/>
    </location>
</feature>
<comment type="caution">
    <text evidence="1">The sequence shown here is derived from an EMBL/GenBank/DDBJ whole genome shotgun (WGS) entry which is preliminary data.</text>
</comment>
<accession>A0ACA9SCT2</accession>
<evidence type="ECO:0000313" key="2">
    <source>
        <dbReference type="Proteomes" id="UP000789920"/>
    </source>
</evidence>
<name>A0ACA9SCT2_9GLOM</name>
<gene>
    <name evidence="1" type="ORF">RPERSI_LOCUS29195</name>
</gene>
<dbReference type="EMBL" id="CAJVQC010109103">
    <property type="protein sequence ID" value="CAG8834428.1"/>
    <property type="molecule type" value="Genomic_DNA"/>
</dbReference>
<feature type="non-terminal residue" evidence="1">
    <location>
        <position position="1"/>
    </location>
</feature>
<evidence type="ECO:0000313" key="1">
    <source>
        <dbReference type="EMBL" id="CAG8834428.1"/>
    </source>
</evidence>
<protein>
    <submittedName>
        <fullName evidence="1">11937_t:CDS:1</fullName>
    </submittedName>
</protein>
<dbReference type="Proteomes" id="UP000789920">
    <property type="component" value="Unassembled WGS sequence"/>
</dbReference>
<keyword evidence="2" id="KW-1185">Reference proteome</keyword>